<reference evidence="2" key="1">
    <citation type="journal article" date="2020" name="Stud. Mycol.">
        <title>101 Dothideomycetes genomes: a test case for predicting lifestyles and emergence of pathogens.</title>
        <authorList>
            <person name="Haridas S."/>
            <person name="Albert R."/>
            <person name="Binder M."/>
            <person name="Bloem J."/>
            <person name="Labutti K."/>
            <person name="Salamov A."/>
            <person name="Andreopoulos B."/>
            <person name="Baker S."/>
            <person name="Barry K."/>
            <person name="Bills G."/>
            <person name="Bluhm B."/>
            <person name="Cannon C."/>
            <person name="Castanera R."/>
            <person name="Culley D."/>
            <person name="Daum C."/>
            <person name="Ezra D."/>
            <person name="Gonzalez J."/>
            <person name="Henrissat B."/>
            <person name="Kuo A."/>
            <person name="Liang C."/>
            <person name="Lipzen A."/>
            <person name="Lutzoni F."/>
            <person name="Magnuson J."/>
            <person name="Mondo S."/>
            <person name="Nolan M."/>
            <person name="Ohm R."/>
            <person name="Pangilinan J."/>
            <person name="Park H.-J."/>
            <person name="Ramirez L."/>
            <person name="Alfaro M."/>
            <person name="Sun H."/>
            <person name="Tritt A."/>
            <person name="Yoshinaga Y."/>
            <person name="Zwiers L.-H."/>
            <person name="Turgeon B."/>
            <person name="Goodwin S."/>
            <person name="Spatafora J."/>
            <person name="Crous P."/>
            <person name="Grigoriev I."/>
        </authorList>
    </citation>
    <scope>NUCLEOTIDE SEQUENCE</scope>
    <source>
        <strain evidence="2">CBS 161.51</strain>
    </source>
</reference>
<dbReference type="AlphaFoldDB" id="A0A6A5S5Z6"/>
<sequence>MSTLSEMLPSAGLFLPGTLHRAVGSMPVQVEGEGTALKYFQRRNARPKQERRSSEDRPSIAIPRDLSLENTNAFTSLATTFYFADYVSSSDKASTETVLFAHLIQLVRQDISEASRLYSLSAVSNFLDTWPNKRTWVDTSLLEVRHALNDIGVDMDTAWGHDEDGSTVASKRKFEWGMRNQKKLLKRQQQLKTCQHDLTGAIHIMQTVELFGLPGGVGMMQDPIFEAPVRPWVPNDDRNALRGPYSRQKYRPSQTNLSASNVTLSSEVEKDDVDTHSVNSIPIELAGSTPADLVYTGNMDIHSMLRPRAFCDLPTEYSTLMRRPRAHSNYFRPVTPRDTRSRASLDVASSLSKFNKTKIERNDSTMSTTATVSVPMVARRCRASSIDITRQSDKHRSLPSELPHLQSQSSLIDDLMDYVLPGATSERLPSRECADSSTLSVPSISVTPIPTI</sequence>
<organism evidence="2 3">
    <name type="scientific">Clathrospora elynae</name>
    <dbReference type="NCBI Taxonomy" id="706981"/>
    <lineage>
        <taxon>Eukaryota</taxon>
        <taxon>Fungi</taxon>
        <taxon>Dikarya</taxon>
        <taxon>Ascomycota</taxon>
        <taxon>Pezizomycotina</taxon>
        <taxon>Dothideomycetes</taxon>
        <taxon>Pleosporomycetidae</taxon>
        <taxon>Pleosporales</taxon>
        <taxon>Diademaceae</taxon>
        <taxon>Clathrospora</taxon>
    </lineage>
</organism>
<dbReference type="EMBL" id="ML976212">
    <property type="protein sequence ID" value="KAF1936081.1"/>
    <property type="molecule type" value="Genomic_DNA"/>
</dbReference>
<feature type="region of interest" description="Disordered" evidence="1">
    <location>
        <begin position="427"/>
        <end position="452"/>
    </location>
</feature>
<gene>
    <name evidence="2" type="ORF">EJ02DRAFT_388009</name>
</gene>
<name>A0A6A5S5Z6_9PLEO</name>
<proteinExistence type="predicted"/>
<dbReference type="OrthoDB" id="3798150at2759"/>
<dbReference type="Proteomes" id="UP000800038">
    <property type="component" value="Unassembled WGS sequence"/>
</dbReference>
<feature type="non-terminal residue" evidence="2">
    <location>
        <position position="452"/>
    </location>
</feature>
<feature type="compositionally biased region" description="Polar residues" evidence="1">
    <location>
        <begin position="435"/>
        <end position="452"/>
    </location>
</feature>
<evidence type="ECO:0000313" key="2">
    <source>
        <dbReference type="EMBL" id="KAF1936081.1"/>
    </source>
</evidence>
<accession>A0A6A5S5Z6</accession>
<keyword evidence="3" id="KW-1185">Reference proteome</keyword>
<evidence type="ECO:0000256" key="1">
    <source>
        <dbReference type="SAM" id="MobiDB-lite"/>
    </source>
</evidence>
<protein>
    <submittedName>
        <fullName evidence="2">Uncharacterized protein</fullName>
    </submittedName>
</protein>
<evidence type="ECO:0000313" key="3">
    <source>
        <dbReference type="Proteomes" id="UP000800038"/>
    </source>
</evidence>